<sequence length="724" mass="78821">MTRDSLAEKVDVARLCDTCNGSTLLVWRYNPTLYVVRSSHRSLGLLPLKSRYSEKLDARQCEAMEDIFKAVQFDTISLESCHLDDEGAATVFDMIEYYESARKLNISHNRNIDCRGWQACSRMLKKTPCLQHLDARDTALSEQTLLVLGRALRLGSHLNSLHLENCSLTGRSLVILVAALKLNPALKELYLGDNGMSCADGLQLANLLRANTRLEYLDLRGNNLQDIGVSHLSDGIAQQPDGADKGLKTLVLWSNNISPAGMRHISRALVSTRSLVTINLGHNSIEDDGLLVLREGLMRNKSLCNLGLQNTKITCEGAIALAEFIADSQVITRLDLRENKIGVGGLMALAQSLKLSRTVTRLDLDPAAKVDEVRRDAGSRPEGSEEEEEQAGEQRRLLLEIGEQCRRNKRVLRLASVPSICNGFSGPLAPATVLDGPAPTGLPNGTVITADMATTTQATRPPLTTSLSVNAVTGGNAAPPSSPGGSRFRVSRVCLETDGENGPLPPNAAQLPNADSANLERSNSAPATIPSRFTVTPVDVSKPATDGITDTWAGGRGVARARERRHPTERTSLRTRKRTRRKTLWGTPSQSPSPSAAPVDARKDKSYVVRVPLRIVTGGCADEERHERRERLLSDGRKISFQLPEGTTGEGGRGLINGRSDRRMSTPAMPVANAAAARKKLSTLKLCKRLESLDLRSTVPLSPTRLLEGWAFPEPSVDFKYPPE</sequence>
<dbReference type="EMBL" id="JABSTR010000007">
    <property type="protein sequence ID" value="KAH9375876.1"/>
    <property type="molecule type" value="Genomic_DNA"/>
</dbReference>
<keyword evidence="6" id="KW-1185">Reference proteome</keyword>
<protein>
    <recommendedName>
        <fullName evidence="7">Protein phosphatase 1 regulatory subunit 37</fullName>
    </recommendedName>
</protein>
<name>A0A9J6GNZ8_HAELO</name>
<dbReference type="PANTHER" id="PTHR24112:SF9">
    <property type="entry name" value="PROTEIN PHOSPHATASE 1 REGULATORY SUBUNIT 37"/>
    <property type="match status" value="1"/>
</dbReference>
<evidence type="ECO:0000313" key="5">
    <source>
        <dbReference type="EMBL" id="KAH9375876.1"/>
    </source>
</evidence>
<evidence type="ECO:0000256" key="1">
    <source>
        <dbReference type="ARBA" id="ARBA00022614"/>
    </source>
</evidence>
<dbReference type="InterPro" id="IPR001611">
    <property type="entry name" value="Leu-rich_rpt"/>
</dbReference>
<dbReference type="SMART" id="SM00368">
    <property type="entry name" value="LRR_RI"/>
    <property type="match status" value="7"/>
</dbReference>
<reference evidence="5 6" key="1">
    <citation type="journal article" date="2020" name="Cell">
        <title>Large-Scale Comparative Analyses of Tick Genomes Elucidate Their Genetic Diversity and Vector Capacities.</title>
        <authorList>
            <consortium name="Tick Genome and Microbiome Consortium (TIGMIC)"/>
            <person name="Jia N."/>
            <person name="Wang J."/>
            <person name="Shi W."/>
            <person name="Du L."/>
            <person name="Sun Y."/>
            <person name="Zhan W."/>
            <person name="Jiang J.F."/>
            <person name="Wang Q."/>
            <person name="Zhang B."/>
            <person name="Ji P."/>
            <person name="Bell-Sakyi L."/>
            <person name="Cui X.M."/>
            <person name="Yuan T.T."/>
            <person name="Jiang B.G."/>
            <person name="Yang W.F."/>
            <person name="Lam T.T."/>
            <person name="Chang Q.C."/>
            <person name="Ding S.J."/>
            <person name="Wang X.J."/>
            <person name="Zhu J.G."/>
            <person name="Ruan X.D."/>
            <person name="Zhao L."/>
            <person name="Wei J.T."/>
            <person name="Ye R.Z."/>
            <person name="Que T.C."/>
            <person name="Du C.H."/>
            <person name="Zhou Y.H."/>
            <person name="Cheng J.X."/>
            <person name="Dai P.F."/>
            <person name="Guo W.B."/>
            <person name="Han X.H."/>
            <person name="Huang E.J."/>
            <person name="Li L.F."/>
            <person name="Wei W."/>
            <person name="Gao Y.C."/>
            <person name="Liu J.Z."/>
            <person name="Shao H.Z."/>
            <person name="Wang X."/>
            <person name="Wang C.C."/>
            <person name="Yang T.C."/>
            <person name="Huo Q.B."/>
            <person name="Li W."/>
            <person name="Chen H.Y."/>
            <person name="Chen S.E."/>
            <person name="Zhou L.G."/>
            <person name="Ni X.B."/>
            <person name="Tian J.H."/>
            <person name="Sheng Y."/>
            <person name="Liu T."/>
            <person name="Pan Y.S."/>
            <person name="Xia L.Y."/>
            <person name="Li J."/>
            <person name="Zhao F."/>
            <person name="Cao W.C."/>
        </authorList>
    </citation>
    <scope>NUCLEOTIDE SEQUENCE [LARGE SCALE GENOMIC DNA]</scope>
    <source>
        <strain evidence="5">HaeL-2018</strain>
    </source>
</reference>
<comment type="caution">
    <text evidence="5">The sequence shown here is derived from an EMBL/GenBank/DDBJ whole genome shotgun (WGS) entry which is preliminary data.</text>
</comment>
<dbReference type="CDD" id="cd00116">
    <property type="entry name" value="LRR_RI"/>
    <property type="match status" value="1"/>
</dbReference>
<evidence type="ECO:0000313" key="6">
    <source>
        <dbReference type="Proteomes" id="UP000821853"/>
    </source>
</evidence>
<dbReference type="InterPro" id="IPR051279">
    <property type="entry name" value="PP1-Reg/Actin-Interact_Protein"/>
</dbReference>
<keyword evidence="2" id="KW-0677">Repeat</keyword>
<feature type="compositionally biased region" description="Low complexity" evidence="4">
    <location>
        <begin position="588"/>
        <end position="598"/>
    </location>
</feature>
<dbReference type="AlphaFoldDB" id="A0A9J6GNZ8"/>
<comment type="similarity">
    <text evidence="3">Belongs to the PPP1R37 family.</text>
</comment>
<feature type="compositionally biased region" description="Polar residues" evidence="4">
    <location>
        <begin position="515"/>
        <end position="534"/>
    </location>
</feature>
<evidence type="ECO:0000256" key="3">
    <source>
        <dbReference type="ARBA" id="ARBA00038315"/>
    </source>
</evidence>
<dbReference type="PANTHER" id="PTHR24112">
    <property type="entry name" value="LEUCINE-RICH REPEAT, ISOFORM F-RELATED"/>
    <property type="match status" value="1"/>
</dbReference>
<feature type="region of interest" description="Disordered" evidence="4">
    <location>
        <begin position="370"/>
        <end position="393"/>
    </location>
</feature>
<proteinExistence type="inferred from homology"/>
<feature type="region of interest" description="Disordered" evidence="4">
    <location>
        <begin position="498"/>
        <end position="601"/>
    </location>
</feature>
<gene>
    <name evidence="5" type="ORF">HPB48_017394</name>
</gene>
<dbReference type="PROSITE" id="PS51450">
    <property type="entry name" value="LRR"/>
    <property type="match status" value="1"/>
</dbReference>
<feature type="compositionally biased region" description="Basic and acidic residues" evidence="4">
    <location>
        <begin position="370"/>
        <end position="383"/>
    </location>
</feature>
<dbReference type="OMA" id="DNGMTCA"/>
<dbReference type="VEuPathDB" id="VectorBase:HLOH_041579"/>
<evidence type="ECO:0008006" key="7">
    <source>
        <dbReference type="Google" id="ProtNLM"/>
    </source>
</evidence>
<dbReference type="OrthoDB" id="10034042at2759"/>
<organism evidence="5 6">
    <name type="scientific">Haemaphysalis longicornis</name>
    <name type="common">Bush tick</name>
    <dbReference type="NCBI Taxonomy" id="44386"/>
    <lineage>
        <taxon>Eukaryota</taxon>
        <taxon>Metazoa</taxon>
        <taxon>Ecdysozoa</taxon>
        <taxon>Arthropoda</taxon>
        <taxon>Chelicerata</taxon>
        <taxon>Arachnida</taxon>
        <taxon>Acari</taxon>
        <taxon>Parasitiformes</taxon>
        <taxon>Ixodida</taxon>
        <taxon>Ixodoidea</taxon>
        <taxon>Ixodidae</taxon>
        <taxon>Haemaphysalinae</taxon>
        <taxon>Haemaphysalis</taxon>
    </lineage>
</organism>
<feature type="region of interest" description="Disordered" evidence="4">
    <location>
        <begin position="641"/>
        <end position="665"/>
    </location>
</feature>
<dbReference type="Gene3D" id="3.80.10.10">
    <property type="entry name" value="Ribonuclease Inhibitor"/>
    <property type="match status" value="2"/>
</dbReference>
<dbReference type="Pfam" id="PF13516">
    <property type="entry name" value="LRR_6"/>
    <property type="match status" value="3"/>
</dbReference>
<dbReference type="SUPFAM" id="SSF52047">
    <property type="entry name" value="RNI-like"/>
    <property type="match status" value="1"/>
</dbReference>
<evidence type="ECO:0000256" key="2">
    <source>
        <dbReference type="ARBA" id="ARBA00022737"/>
    </source>
</evidence>
<feature type="compositionally biased region" description="Basic residues" evidence="4">
    <location>
        <begin position="573"/>
        <end position="583"/>
    </location>
</feature>
<keyword evidence="1" id="KW-0433">Leucine-rich repeat</keyword>
<dbReference type="InterPro" id="IPR032675">
    <property type="entry name" value="LRR_dom_sf"/>
</dbReference>
<dbReference type="Proteomes" id="UP000821853">
    <property type="component" value="Chromosome 5"/>
</dbReference>
<accession>A0A9J6GNZ8</accession>
<evidence type="ECO:0000256" key="4">
    <source>
        <dbReference type="SAM" id="MobiDB-lite"/>
    </source>
</evidence>